<keyword evidence="3 7" id="KW-0863">Zinc-finger</keyword>
<keyword evidence="5" id="KW-0694">RNA-binding</keyword>
<dbReference type="GO" id="GO:0005634">
    <property type="term" value="C:nucleus"/>
    <property type="evidence" value="ECO:0007669"/>
    <property type="project" value="UniProtKB-SubCell"/>
</dbReference>
<evidence type="ECO:0000256" key="6">
    <source>
        <dbReference type="ARBA" id="ARBA00023242"/>
    </source>
</evidence>
<feature type="region of interest" description="Disordered" evidence="8">
    <location>
        <begin position="252"/>
        <end position="343"/>
    </location>
</feature>
<comment type="subcellular location">
    <subcellularLocation>
        <location evidence="1">Nucleus</location>
    </subcellularLocation>
</comment>
<dbReference type="SMART" id="SM00547">
    <property type="entry name" value="ZnF_RBZ"/>
    <property type="match status" value="1"/>
</dbReference>
<evidence type="ECO:0000313" key="10">
    <source>
        <dbReference type="Proteomes" id="UP000515151"/>
    </source>
</evidence>
<dbReference type="RefSeq" id="XP_031382586.1">
    <property type="nucleotide sequence ID" value="XM_031526726.1"/>
</dbReference>
<evidence type="ECO:0000256" key="8">
    <source>
        <dbReference type="SAM" id="MobiDB-lite"/>
    </source>
</evidence>
<keyword evidence="4" id="KW-0862">Zinc</keyword>
<feature type="domain" description="RanBP2-type" evidence="9">
    <location>
        <begin position="145"/>
        <end position="176"/>
    </location>
</feature>
<dbReference type="OrthoDB" id="1878647at2759"/>
<evidence type="ECO:0000259" key="9">
    <source>
        <dbReference type="PROSITE" id="PS50199"/>
    </source>
</evidence>
<evidence type="ECO:0000256" key="2">
    <source>
        <dbReference type="ARBA" id="ARBA00022723"/>
    </source>
</evidence>
<keyword evidence="6" id="KW-0539">Nucleus</keyword>
<protein>
    <submittedName>
        <fullName evidence="11">RNA-binding protein EWS</fullName>
    </submittedName>
</protein>
<dbReference type="SUPFAM" id="SSF90209">
    <property type="entry name" value="Ran binding protein zinc finger-like"/>
    <property type="match status" value="1"/>
</dbReference>
<sequence length="343" mass="39091">MGSRDNDHPAPHNPPMLSSLIVRPSHSEGSGGGGDVSGGREPPPDYSRSDRYSDDLGYRTRARSLSPARRRNSERRYSSDFDHPPHGWEFRSHREAGRFRDHAPPNERGRAGGRSYSHGFAGPGLDPSPFRGEVTGRNNPNVRPREGDWYCPDPACNNLNFARREFCNNCSRPRSQRGAYAGRLPLYPSPRRFNGRLMDRSPPSYRSPPRQWAREEPGLRDFVPGAPPPPPHDYRPRRDRLSYLEGEYRGRDKYGRLVPQESGQRDRMRGSFFGGRKGYERQPLSPPLHPPPLPAGHDRRGHVMRERSRSPIDGSSKGYQRDLYMDRGRDGRSGGRDRISRTY</sequence>
<gene>
    <name evidence="11" type="primary">LOC116196822</name>
</gene>
<proteinExistence type="predicted"/>
<evidence type="ECO:0000256" key="3">
    <source>
        <dbReference type="ARBA" id="ARBA00022771"/>
    </source>
</evidence>
<feature type="compositionally biased region" description="Basic and acidic residues" evidence="8">
    <location>
        <begin position="296"/>
        <end position="310"/>
    </location>
</feature>
<dbReference type="GO" id="GO:0008270">
    <property type="term" value="F:zinc ion binding"/>
    <property type="evidence" value="ECO:0007669"/>
    <property type="project" value="UniProtKB-KW"/>
</dbReference>
<dbReference type="GO" id="GO:0003723">
    <property type="term" value="F:RNA binding"/>
    <property type="evidence" value="ECO:0007669"/>
    <property type="project" value="UniProtKB-KW"/>
</dbReference>
<dbReference type="InterPro" id="IPR001876">
    <property type="entry name" value="Znf_RanBP2"/>
</dbReference>
<evidence type="ECO:0000256" key="4">
    <source>
        <dbReference type="ARBA" id="ARBA00022833"/>
    </source>
</evidence>
<feature type="compositionally biased region" description="Basic and acidic residues" evidence="8">
    <location>
        <begin position="74"/>
        <end position="110"/>
    </location>
</feature>
<keyword evidence="10" id="KW-1185">Reference proteome</keyword>
<name>A0A6P8CMN1_PUNGR</name>
<feature type="compositionally biased region" description="Basic and acidic residues" evidence="8">
    <location>
        <begin position="47"/>
        <end position="58"/>
    </location>
</feature>
<keyword evidence="2" id="KW-0479">Metal-binding</keyword>
<feature type="region of interest" description="Disordered" evidence="8">
    <location>
        <begin position="180"/>
        <end position="238"/>
    </location>
</feature>
<dbReference type="GeneID" id="116196822"/>
<dbReference type="InterPro" id="IPR034870">
    <property type="entry name" value="TET_fam"/>
</dbReference>
<feature type="compositionally biased region" description="Pro residues" evidence="8">
    <location>
        <begin position="284"/>
        <end position="294"/>
    </location>
</feature>
<evidence type="ECO:0000256" key="5">
    <source>
        <dbReference type="ARBA" id="ARBA00022884"/>
    </source>
</evidence>
<dbReference type="Gene3D" id="4.10.1060.10">
    <property type="entry name" value="Zinc finger, RanBP2-type"/>
    <property type="match status" value="1"/>
</dbReference>
<evidence type="ECO:0000313" key="11">
    <source>
        <dbReference type="RefSeq" id="XP_031382586.1"/>
    </source>
</evidence>
<dbReference type="PANTHER" id="PTHR23238">
    <property type="entry name" value="RNA BINDING PROTEIN"/>
    <property type="match status" value="1"/>
</dbReference>
<feature type="compositionally biased region" description="Basic and acidic residues" evidence="8">
    <location>
        <begin position="319"/>
        <end position="343"/>
    </location>
</feature>
<dbReference type="PROSITE" id="PS50199">
    <property type="entry name" value="ZF_RANBP2_2"/>
    <property type="match status" value="1"/>
</dbReference>
<feature type="compositionally biased region" description="Basic and acidic residues" evidence="8">
    <location>
        <begin position="1"/>
        <end position="10"/>
    </location>
</feature>
<dbReference type="Proteomes" id="UP000515151">
    <property type="component" value="Chromosome 2"/>
</dbReference>
<organism evidence="10 11">
    <name type="scientific">Punica granatum</name>
    <name type="common">Pomegranate</name>
    <dbReference type="NCBI Taxonomy" id="22663"/>
    <lineage>
        <taxon>Eukaryota</taxon>
        <taxon>Viridiplantae</taxon>
        <taxon>Streptophyta</taxon>
        <taxon>Embryophyta</taxon>
        <taxon>Tracheophyta</taxon>
        <taxon>Spermatophyta</taxon>
        <taxon>Magnoliopsida</taxon>
        <taxon>eudicotyledons</taxon>
        <taxon>Gunneridae</taxon>
        <taxon>Pentapetalae</taxon>
        <taxon>rosids</taxon>
        <taxon>malvids</taxon>
        <taxon>Myrtales</taxon>
        <taxon>Lythraceae</taxon>
        <taxon>Punica</taxon>
    </lineage>
</organism>
<evidence type="ECO:0000256" key="1">
    <source>
        <dbReference type="ARBA" id="ARBA00004123"/>
    </source>
</evidence>
<dbReference type="AlphaFoldDB" id="A0A6P8CMN1"/>
<dbReference type="GO" id="GO:0006355">
    <property type="term" value="P:regulation of DNA-templated transcription"/>
    <property type="evidence" value="ECO:0007669"/>
    <property type="project" value="InterPro"/>
</dbReference>
<accession>A0A6P8CMN1</accession>
<dbReference type="InterPro" id="IPR036443">
    <property type="entry name" value="Znf_RanBP2_sf"/>
</dbReference>
<dbReference type="FunFam" id="4.10.1060.10:FF:000017">
    <property type="entry name" value="FUS RNA-binding protein"/>
    <property type="match status" value="1"/>
</dbReference>
<feature type="compositionally biased region" description="Low complexity" evidence="8">
    <location>
        <begin position="200"/>
        <end position="210"/>
    </location>
</feature>
<reference evidence="10" key="1">
    <citation type="journal article" date="2020" name="Plant Biotechnol. J.">
        <title>The pomegranate (Punica granatum L.) draft genome dissects genetic divergence between soft- and hard-seeded cultivars.</title>
        <authorList>
            <person name="Luo X."/>
            <person name="Li H."/>
            <person name="Wu Z."/>
            <person name="Yao W."/>
            <person name="Zhao P."/>
            <person name="Cao D."/>
            <person name="Yu H."/>
            <person name="Li K."/>
            <person name="Poudel K."/>
            <person name="Zhao D."/>
            <person name="Zhang F."/>
            <person name="Xia X."/>
            <person name="Chen L."/>
            <person name="Wang Q."/>
            <person name="Jing D."/>
            <person name="Cao S."/>
        </authorList>
    </citation>
    <scope>NUCLEOTIDE SEQUENCE [LARGE SCALE GENOMIC DNA]</scope>
    <source>
        <strain evidence="10">cv. Tunisia</strain>
    </source>
</reference>
<reference evidence="11" key="2">
    <citation type="submission" date="2025-08" db="UniProtKB">
        <authorList>
            <consortium name="RefSeq"/>
        </authorList>
    </citation>
    <scope>IDENTIFICATION</scope>
    <source>
        <tissue evidence="11">Leaf</tissue>
    </source>
</reference>
<evidence type="ECO:0000256" key="7">
    <source>
        <dbReference type="PROSITE-ProRule" id="PRU00322"/>
    </source>
</evidence>
<feature type="region of interest" description="Disordered" evidence="8">
    <location>
        <begin position="1"/>
        <end position="143"/>
    </location>
</feature>
<dbReference type="PROSITE" id="PS01358">
    <property type="entry name" value="ZF_RANBP2_1"/>
    <property type="match status" value="1"/>
</dbReference>